<organism evidence="2 3">
    <name type="scientific">Agathobacter rectalis</name>
    <dbReference type="NCBI Taxonomy" id="39491"/>
    <lineage>
        <taxon>Bacteria</taxon>
        <taxon>Bacillati</taxon>
        <taxon>Bacillota</taxon>
        <taxon>Clostridia</taxon>
        <taxon>Lachnospirales</taxon>
        <taxon>Lachnospiraceae</taxon>
        <taxon>Agathobacter</taxon>
    </lineage>
</organism>
<evidence type="ECO:0000313" key="3">
    <source>
        <dbReference type="Proteomes" id="UP000095673"/>
    </source>
</evidence>
<proteinExistence type="predicted"/>
<accession>A0A173RPB5</accession>
<evidence type="ECO:0000313" key="2">
    <source>
        <dbReference type="EMBL" id="CUM79823.1"/>
    </source>
</evidence>
<keyword evidence="1" id="KW-0472">Membrane</keyword>
<feature type="transmembrane region" description="Helical" evidence="1">
    <location>
        <begin position="15"/>
        <end position="39"/>
    </location>
</feature>
<dbReference type="Proteomes" id="UP000095673">
    <property type="component" value="Unassembled WGS sequence"/>
</dbReference>
<dbReference type="EMBL" id="CYXM01000002">
    <property type="protein sequence ID" value="CUM79823.1"/>
    <property type="molecule type" value="Genomic_DNA"/>
</dbReference>
<reference evidence="2 3" key="1">
    <citation type="submission" date="2015-09" db="EMBL/GenBank/DDBJ databases">
        <authorList>
            <consortium name="Pathogen Informatics"/>
        </authorList>
    </citation>
    <scope>NUCLEOTIDE SEQUENCE [LARGE SCALE GENOMIC DNA]</scope>
    <source>
        <strain evidence="2 3">2789STDY5834968</strain>
    </source>
</reference>
<dbReference type="AlphaFoldDB" id="A0A173RPB5"/>
<name>A0A173RPB5_9FIRM</name>
<sequence>MINNEIFNKFFEVGIIGIATGFSIGFISWGFGFAIYSIIKWFKMA</sequence>
<protein>
    <submittedName>
        <fullName evidence="2">Uncharacterized protein</fullName>
    </submittedName>
</protein>
<keyword evidence="1" id="KW-1133">Transmembrane helix</keyword>
<keyword evidence="1" id="KW-0812">Transmembrane</keyword>
<evidence type="ECO:0000256" key="1">
    <source>
        <dbReference type="SAM" id="Phobius"/>
    </source>
</evidence>
<gene>
    <name evidence="2" type="ORF">ERS852580_00589</name>
</gene>